<evidence type="ECO:0000256" key="2">
    <source>
        <dbReference type="ARBA" id="ARBA00004919"/>
    </source>
</evidence>
<dbReference type="RefSeq" id="WP_084092589.1">
    <property type="nucleotide sequence ID" value="NZ_FWXD01000030.1"/>
</dbReference>
<dbReference type="HAMAP" id="MF_00154">
    <property type="entry name" value="CyoE_CtaB"/>
    <property type="match status" value="1"/>
</dbReference>
<name>A0A1W1Y098_9NEIS</name>
<keyword evidence="4 14" id="KW-1003">Cell membrane</keyword>
<gene>
    <name evidence="14" type="primary">ctaB</name>
    <name evidence="15" type="ORF">SAMN02745857_03645</name>
</gene>
<evidence type="ECO:0000256" key="6">
    <source>
        <dbReference type="ARBA" id="ARBA00022692"/>
    </source>
</evidence>
<keyword evidence="5 14" id="KW-0808">Transferase</keyword>
<dbReference type="GO" id="GO:0005886">
    <property type="term" value="C:plasma membrane"/>
    <property type="evidence" value="ECO:0007669"/>
    <property type="project" value="UniProtKB-SubCell"/>
</dbReference>
<dbReference type="OrthoDB" id="9814417at2"/>
<feature type="transmembrane region" description="Helical" evidence="14">
    <location>
        <begin position="47"/>
        <end position="68"/>
    </location>
</feature>
<reference evidence="15 16" key="1">
    <citation type="submission" date="2017-04" db="EMBL/GenBank/DDBJ databases">
        <authorList>
            <person name="Afonso C.L."/>
            <person name="Miller P.J."/>
            <person name="Scott M.A."/>
            <person name="Spackman E."/>
            <person name="Goraichik I."/>
            <person name="Dimitrov K.M."/>
            <person name="Suarez D.L."/>
            <person name="Swayne D.E."/>
        </authorList>
    </citation>
    <scope>NUCLEOTIDE SEQUENCE [LARGE SCALE GENOMIC DNA]</scope>
    <source>
        <strain evidence="15 16">DSM 23236</strain>
    </source>
</reference>
<dbReference type="Proteomes" id="UP000192761">
    <property type="component" value="Unassembled WGS sequence"/>
</dbReference>
<keyword evidence="9 14" id="KW-0472">Membrane</keyword>
<dbReference type="UniPathway" id="UPA00834">
    <property type="reaction ID" value="UER00712"/>
</dbReference>
<comment type="catalytic activity">
    <reaction evidence="13 14">
        <text>heme b + (2E,6E)-farnesyl diphosphate + H2O = Fe(II)-heme o + diphosphate</text>
        <dbReference type="Rhea" id="RHEA:28070"/>
        <dbReference type="ChEBI" id="CHEBI:15377"/>
        <dbReference type="ChEBI" id="CHEBI:33019"/>
        <dbReference type="ChEBI" id="CHEBI:60344"/>
        <dbReference type="ChEBI" id="CHEBI:60530"/>
        <dbReference type="ChEBI" id="CHEBI:175763"/>
        <dbReference type="EC" id="2.5.1.141"/>
    </reaction>
</comment>
<dbReference type="EC" id="2.5.1.141" evidence="3 14"/>
<sequence>MQTLALNSRSLADLWALGKPKVVSLIVFCAAVGAAMAQPQWHDLPQLTLALVGIGLIAMGAAAMNCLFERDKDANMRRTQARPLVRGVVGTREAAVYAGALTLGGTWLLLVFANPLATWLTLATCFGYAVVYTRWLKPATPQNIVIGGAAGAMPPILGWAAASGHVTAEATVLFLIIYTWTPPHFWALALYRKLDYAKAGLPMLPNTHGNEFTRLSILLYTFVLAAVTLIPFALSCSGWLYLAAALWLNGGFITRAWQLNRNYSDEAARALFFFSIRYLSWLFGALLVDRLATLFLF</sequence>
<dbReference type="NCBIfam" id="NF003349">
    <property type="entry name" value="PRK04375.1-2"/>
    <property type="match status" value="1"/>
</dbReference>
<comment type="miscellaneous">
    <text evidence="14">Carbon 2 of the heme B porphyrin ring is defined according to the Fischer nomenclature.</text>
</comment>
<dbReference type="CDD" id="cd13957">
    <property type="entry name" value="PT_UbiA_Cox10"/>
    <property type="match status" value="1"/>
</dbReference>
<dbReference type="EMBL" id="FWXD01000030">
    <property type="protein sequence ID" value="SMC29168.1"/>
    <property type="molecule type" value="Genomic_DNA"/>
</dbReference>
<keyword evidence="8 14" id="KW-0350">Heme biosynthesis</keyword>
<evidence type="ECO:0000256" key="14">
    <source>
        <dbReference type="HAMAP-Rule" id="MF_00154"/>
    </source>
</evidence>
<evidence type="ECO:0000256" key="10">
    <source>
        <dbReference type="ARBA" id="ARBA00030253"/>
    </source>
</evidence>
<feature type="transmembrane region" description="Helical" evidence="14">
    <location>
        <begin position="116"/>
        <end position="132"/>
    </location>
</feature>
<evidence type="ECO:0000256" key="5">
    <source>
        <dbReference type="ARBA" id="ARBA00022679"/>
    </source>
</evidence>
<protein>
    <recommendedName>
        <fullName evidence="11 14">Protoheme IX farnesyltransferase</fullName>
        <ecNumber evidence="3 14">2.5.1.141</ecNumber>
    </recommendedName>
    <alternativeName>
        <fullName evidence="12 14">Heme B farnesyltransferase</fullName>
    </alternativeName>
    <alternativeName>
        <fullName evidence="10 14">Heme O synthase</fullName>
    </alternativeName>
</protein>
<comment type="similarity">
    <text evidence="14">Belongs to the UbiA prenyltransferase family. Protoheme IX farnesyltransferase subfamily.</text>
</comment>
<dbReference type="Gene3D" id="1.10.357.140">
    <property type="entry name" value="UbiA prenyltransferase"/>
    <property type="match status" value="1"/>
</dbReference>
<dbReference type="InterPro" id="IPR006369">
    <property type="entry name" value="Protohaem_IX_farnesylTrfase"/>
</dbReference>
<evidence type="ECO:0000256" key="9">
    <source>
        <dbReference type="ARBA" id="ARBA00023136"/>
    </source>
</evidence>
<feature type="transmembrane region" description="Helical" evidence="14">
    <location>
        <begin position="239"/>
        <end position="258"/>
    </location>
</feature>
<dbReference type="GO" id="GO:0048034">
    <property type="term" value="P:heme O biosynthetic process"/>
    <property type="evidence" value="ECO:0007669"/>
    <property type="project" value="UniProtKB-UniRule"/>
</dbReference>
<feature type="transmembrane region" description="Helical" evidence="14">
    <location>
        <begin position="89"/>
        <end position="110"/>
    </location>
</feature>
<dbReference type="STRING" id="1121001.SAMN02745857_03645"/>
<dbReference type="GO" id="GO:0008495">
    <property type="term" value="F:protoheme IX farnesyltransferase activity"/>
    <property type="evidence" value="ECO:0007669"/>
    <property type="project" value="UniProtKB-UniRule"/>
</dbReference>
<dbReference type="Pfam" id="PF01040">
    <property type="entry name" value="UbiA"/>
    <property type="match status" value="1"/>
</dbReference>
<feature type="transmembrane region" description="Helical" evidence="14">
    <location>
        <begin position="212"/>
        <end position="233"/>
    </location>
</feature>
<accession>A0A1W1Y098</accession>
<dbReference type="AlphaFoldDB" id="A0A1W1Y098"/>
<dbReference type="InterPro" id="IPR044878">
    <property type="entry name" value="UbiA_sf"/>
</dbReference>
<feature type="transmembrane region" description="Helical" evidence="14">
    <location>
        <begin position="172"/>
        <end position="191"/>
    </location>
</feature>
<keyword evidence="6 14" id="KW-0812">Transmembrane</keyword>
<evidence type="ECO:0000256" key="13">
    <source>
        <dbReference type="ARBA" id="ARBA00047690"/>
    </source>
</evidence>
<feature type="transmembrane region" description="Helical" evidence="14">
    <location>
        <begin position="144"/>
        <end position="166"/>
    </location>
</feature>
<comment type="subcellular location">
    <subcellularLocation>
        <location evidence="1 14">Cell membrane</location>
        <topology evidence="1 14">Multi-pass membrane protein</topology>
    </subcellularLocation>
</comment>
<evidence type="ECO:0000256" key="11">
    <source>
        <dbReference type="ARBA" id="ARBA00040810"/>
    </source>
</evidence>
<proteinExistence type="inferred from homology"/>
<keyword evidence="7 14" id="KW-1133">Transmembrane helix</keyword>
<comment type="pathway">
    <text evidence="2 14">Porphyrin-containing compound metabolism; heme O biosynthesis; heme O from protoheme: step 1/1.</text>
</comment>
<organism evidence="15 16">
    <name type="scientific">Andreprevotia lacus DSM 23236</name>
    <dbReference type="NCBI Taxonomy" id="1121001"/>
    <lineage>
        <taxon>Bacteria</taxon>
        <taxon>Pseudomonadati</taxon>
        <taxon>Pseudomonadota</taxon>
        <taxon>Betaproteobacteria</taxon>
        <taxon>Neisseriales</taxon>
        <taxon>Chitinibacteraceae</taxon>
        <taxon>Andreprevotia</taxon>
    </lineage>
</organism>
<evidence type="ECO:0000256" key="7">
    <source>
        <dbReference type="ARBA" id="ARBA00022989"/>
    </source>
</evidence>
<dbReference type="InterPro" id="IPR000537">
    <property type="entry name" value="UbiA_prenyltransferase"/>
</dbReference>
<dbReference type="NCBIfam" id="TIGR01473">
    <property type="entry name" value="cyoE_ctaB"/>
    <property type="match status" value="1"/>
</dbReference>
<evidence type="ECO:0000256" key="1">
    <source>
        <dbReference type="ARBA" id="ARBA00004651"/>
    </source>
</evidence>
<evidence type="ECO:0000256" key="4">
    <source>
        <dbReference type="ARBA" id="ARBA00022475"/>
    </source>
</evidence>
<evidence type="ECO:0000256" key="12">
    <source>
        <dbReference type="ARBA" id="ARBA00042475"/>
    </source>
</evidence>
<evidence type="ECO:0000256" key="8">
    <source>
        <dbReference type="ARBA" id="ARBA00023133"/>
    </source>
</evidence>
<comment type="function">
    <text evidence="14">Converts heme B (protoheme IX) to heme O by substitution of the vinyl group on carbon 2 of heme B porphyrin ring with a hydroxyethyl farnesyl side group.</text>
</comment>
<keyword evidence="16" id="KW-1185">Reference proteome</keyword>
<dbReference type="PANTHER" id="PTHR43448">
    <property type="entry name" value="PROTOHEME IX FARNESYLTRANSFERASE, MITOCHONDRIAL"/>
    <property type="match status" value="1"/>
</dbReference>
<dbReference type="PANTHER" id="PTHR43448:SF7">
    <property type="entry name" value="4-HYDROXYBENZOATE SOLANESYLTRANSFERASE"/>
    <property type="match status" value="1"/>
</dbReference>
<evidence type="ECO:0000313" key="15">
    <source>
        <dbReference type="EMBL" id="SMC29168.1"/>
    </source>
</evidence>
<evidence type="ECO:0000313" key="16">
    <source>
        <dbReference type="Proteomes" id="UP000192761"/>
    </source>
</evidence>
<evidence type="ECO:0000256" key="3">
    <source>
        <dbReference type="ARBA" id="ARBA00012292"/>
    </source>
</evidence>
<feature type="transmembrane region" description="Helical" evidence="14">
    <location>
        <begin position="270"/>
        <end position="288"/>
    </location>
</feature>